<dbReference type="HOGENOM" id="CLU_094262_2_0_1"/>
<dbReference type="Gene3D" id="6.10.140.2220">
    <property type="match status" value="1"/>
</dbReference>
<accession>A0A0D0C9I8</accession>
<dbReference type="PROSITE" id="PS50865">
    <property type="entry name" value="ZF_MYND_2"/>
    <property type="match status" value="1"/>
</dbReference>
<dbReference type="Pfam" id="PF01753">
    <property type="entry name" value="zf-MYND"/>
    <property type="match status" value="1"/>
</dbReference>
<keyword evidence="3" id="KW-0862">Zinc</keyword>
<dbReference type="Proteomes" id="UP000053593">
    <property type="component" value="Unassembled WGS sequence"/>
</dbReference>
<reference evidence="6 7" key="1">
    <citation type="submission" date="2014-04" db="EMBL/GenBank/DDBJ databases">
        <title>Evolutionary Origins and Diversification of the Mycorrhizal Mutualists.</title>
        <authorList>
            <consortium name="DOE Joint Genome Institute"/>
            <consortium name="Mycorrhizal Genomics Consortium"/>
            <person name="Kohler A."/>
            <person name="Kuo A."/>
            <person name="Nagy L.G."/>
            <person name="Floudas D."/>
            <person name="Copeland A."/>
            <person name="Barry K.W."/>
            <person name="Cichocki N."/>
            <person name="Veneault-Fourrey C."/>
            <person name="LaButti K."/>
            <person name="Lindquist E.A."/>
            <person name="Lipzen A."/>
            <person name="Lundell T."/>
            <person name="Morin E."/>
            <person name="Murat C."/>
            <person name="Riley R."/>
            <person name="Ohm R."/>
            <person name="Sun H."/>
            <person name="Tunlid A."/>
            <person name="Henrissat B."/>
            <person name="Grigoriev I.V."/>
            <person name="Hibbett D.S."/>
            <person name="Martin F."/>
        </authorList>
    </citation>
    <scope>NUCLEOTIDE SEQUENCE [LARGE SCALE GENOMIC DNA]</scope>
    <source>
        <strain evidence="6 7">FD-317 M1</strain>
    </source>
</reference>
<evidence type="ECO:0000256" key="1">
    <source>
        <dbReference type="ARBA" id="ARBA00022723"/>
    </source>
</evidence>
<dbReference type="InterPro" id="IPR002893">
    <property type="entry name" value="Znf_MYND"/>
</dbReference>
<protein>
    <recommendedName>
        <fullName evidence="5">MYND-type domain-containing protein</fullName>
    </recommendedName>
</protein>
<gene>
    <name evidence="6" type="ORF">GYMLUDRAFT_252064</name>
</gene>
<organism evidence="6 7">
    <name type="scientific">Collybiopsis luxurians FD-317 M1</name>
    <dbReference type="NCBI Taxonomy" id="944289"/>
    <lineage>
        <taxon>Eukaryota</taxon>
        <taxon>Fungi</taxon>
        <taxon>Dikarya</taxon>
        <taxon>Basidiomycota</taxon>
        <taxon>Agaricomycotina</taxon>
        <taxon>Agaricomycetes</taxon>
        <taxon>Agaricomycetidae</taxon>
        <taxon>Agaricales</taxon>
        <taxon>Marasmiineae</taxon>
        <taxon>Omphalotaceae</taxon>
        <taxon>Collybiopsis</taxon>
        <taxon>Collybiopsis luxurians</taxon>
    </lineage>
</organism>
<dbReference type="GO" id="GO:0008270">
    <property type="term" value="F:zinc ion binding"/>
    <property type="evidence" value="ECO:0007669"/>
    <property type="project" value="UniProtKB-KW"/>
</dbReference>
<evidence type="ECO:0000313" key="6">
    <source>
        <dbReference type="EMBL" id="KIK51448.1"/>
    </source>
</evidence>
<keyword evidence="7" id="KW-1185">Reference proteome</keyword>
<evidence type="ECO:0000313" key="7">
    <source>
        <dbReference type="Proteomes" id="UP000053593"/>
    </source>
</evidence>
<sequence>MQSLTIRGSTELVALVSSATSHPPPPPPRQRRPVPAESLRRQFNQCSQCHVVHSVSKPLKKCSGCLVDKYCSRECQKMDWPFHKVKCKRNQSNRALWMPERHIAVEALRKFVAKHRPTIVEAALQAFKLRTRPQQALHNVLVVCVSDRRNLFPGSRVHRETAFYVTEVMVHDIAQVGPVRDILQDEVVRVNIDARTKGMKGAVFVVFICSELDISAILPVDFPFTVEETEGNGDRWKQKMIAFMNNGIVF</sequence>
<dbReference type="EMBL" id="KN834863">
    <property type="protein sequence ID" value="KIK51448.1"/>
    <property type="molecule type" value="Genomic_DNA"/>
</dbReference>
<evidence type="ECO:0000256" key="4">
    <source>
        <dbReference type="PROSITE-ProRule" id="PRU00134"/>
    </source>
</evidence>
<proteinExistence type="predicted"/>
<evidence type="ECO:0000259" key="5">
    <source>
        <dbReference type="PROSITE" id="PS50865"/>
    </source>
</evidence>
<evidence type="ECO:0000256" key="2">
    <source>
        <dbReference type="ARBA" id="ARBA00022771"/>
    </source>
</evidence>
<dbReference type="OrthoDB" id="341421at2759"/>
<evidence type="ECO:0000256" key="3">
    <source>
        <dbReference type="ARBA" id="ARBA00022833"/>
    </source>
</evidence>
<keyword evidence="2 4" id="KW-0863">Zinc-finger</keyword>
<name>A0A0D0C9I8_9AGAR</name>
<keyword evidence="1" id="KW-0479">Metal-binding</keyword>
<dbReference type="AlphaFoldDB" id="A0A0D0C9I8"/>
<feature type="domain" description="MYND-type" evidence="5">
    <location>
        <begin position="46"/>
        <end position="87"/>
    </location>
</feature>
<dbReference type="SUPFAM" id="SSF144232">
    <property type="entry name" value="HIT/MYND zinc finger-like"/>
    <property type="match status" value="1"/>
</dbReference>
<dbReference type="PROSITE" id="PS01360">
    <property type="entry name" value="ZF_MYND_1"/>
    <property type="match status" value="1"/>
</dbReference>